<feature type="non-terminal residue" evidence="2">
    <location>
        <position position="1"/>
    </location>
</feature>
<evidence type="ECO:0000313" key="3">
    <source>
        <dbReference type="Proteomes" id="UP000789759"/>
    </source>
</evidence>
<accession>A0A9N9NLN6</accession>
<dbReference type="Proteomes" id="UP000789759">
    <property type="component" value="Unassembled WGS sequence"/>
</dbReference>
<keyword evidence="3" id="KW-1185">Reference proteome</keyword>
<protein>
    <submittedName>
        <fullName evidence="2">5216_t:CDS:1</fullName>
    </submittedName>
</protein>
<keyword evidence="1" id="KW-0812">Transmembrane</keyword>
<dbReference type="EMBL" id="CAJVQA010016336">
    <property type="protein sequence ID" value="CAG8742390.1"/>
    <property type="molecule type" value="Genomic_DNA"/>
</dbReference>
<organism evidence="2 3">
    <name type="scientific">Cetraspora pellucida</name>
    <dbReference type="NCBI Taxonomy" id="1433469"/>
    <lineage>
        <taxon>Eukaryota</taxon>
        <taxon>Fungi</taxon>
        <taxon>Fungi incertae sedis</taxon>
        <taxon>Mucoromycota</taxon>
        <taxon>Glomeromycotina</taxon>
        <taxon>Glomeromycetes</taxon>
        <taxon>Diversisporales</taxon>
        <taxon>Gigasporaceae</taxon>
        <taxon>Cetraspora</taxon>
    </lineage>
</organism>
<evidence type="ECO:0000256" key="1">
    <source>
        <dbReference type="SAM" id="Phobius"/>
    </source>
</evidence>
<evidence type="ECO:0000313" key="2">
    <source>
        <dbReference type="EMBL" id="CAG8742390.1"/>
    </source>
</evidence>
<dbReference type="AlphaFoldDB" id="A0A9N9NLN6"/>
<keyword evidence="1" id="KW-0472">Membrane</keyword>
<sequence length="79" mass="8540">PVEDNLEKVQISGEIESNSEQAIPQHLRKLRGGFGRADCSNTAVICGFGCCLIIIILVIILPLYFTGKLGAAYEKYSPG</sequence>
<comment type="caution">
    <text evidence="2">The sequence shown here is derived from an EMBL/GenBank/DDBJ whole genome shotgun (WGS) entry which is preliminary data.</text>
</comment>
<gene>
    <name evidence="2" type="ORF">CPELLU_LOCUS14165</name>
</gene>
<feature type="transmembrane region" description="Helical" evidence="1">
    <location>
        <begin position="42"/>
        <end position="65"/>
    </location>
</feature>
<keyword evidence="1" id="KW-1133">Transmembrane helix</keyword>
<proteinExistence type="predicted"/>
<name>A0A9N9NLN6_9GLOM</name>
<reference evidence="2" key="1">
    <citation type="submission" date="2021-06" db="EMBL/GenBank/DDBJ databases">
        <authorList>
            <person name="Kallberg Y."/>
            <person name="Tangrot J."/>
            <person name="Rosling A."/>
        </authorList>
    </citation>
    <scope>NUCLEOTIDE SEQUENCE</scope>
    <source>
        <strain evidence="2">FL966</strain>
    </source>
</reference>